<dbReference type="InterPro" id="IPR013762">
    <property type="entry name" value="Integrase-like_cat_sf"/>
</dbReference>
<reference evidence="5" key="1">
    <citation type="submission" date="2019-12" db="EMBL/GenBank/DDBJ databases">
        <title>Microbes associate with the intestines of laboratory mice.</title>
        <authorList>
            <person name="Navarre W."/>
            <person name="Wong E."/>
        </authorList>
    </citation>
    <scope>NUCLEOTIDE SEQUENCE</scope>
    <source>
        <strain evidence="5">NM79_F5</strain>
    </source>
</reference>
<comment type="caution">
    <text evidence="5">The sequence shown here is derived from an EMBL/GenBank/DDBJ whole genome shotgun (WGS) entry which is preliminary data.</text>
</comment>
<evidence type="ECO:0000259" key="4">
    <source>
        <dbReference type="PROSITE" id="PS51898"/>
    </source>
</evidence>
<dbReference type="Pfam" id="PF00589">
    <property type="entry name" value="Phage_integrase"/>
    <property type="match status" value="1"/>
</dbReference>
<sequence>MNNSNKLKIFKYTGPLSEMLEGFIRQKRALGCQYNSEAGCLAVFDRFTMNFNFEKNTLPKYVVDEWIRKKPNEKNLTQIKRINLIKQVGQYIKDQGQESYIPPSKFTSINTPIYIPYIFSAEEIKLLLQYADAYQSTIRSPYLHLIVPVVFRILYGCGLRVSEVLRLQVKDIDLEHRVLTIRNTKFSKDRYVPMASSLNEKCSDYLKRMHPIANPEDYFIKSPSGYKYTQEAVYYWFRVILWKIGISHGGKGHGPRVHDLRHTFAVHCLKRWVLNEKDITAALPVLSAYLGHSDLRGTQIYLRLTADLFPSISTTMDKKFGGDDE</sequence>
<proteinExistence type="inferred from homology"/>
<protein>
    <submittedName>
        <fullName evidence="5">Tyrosine-type recombinase/integrase</fullName>
    </submittedName>
</protein>
<evidence type="ECO:0000256" key="2">
    <source>
        <dbReference type="ARBA" id="ARBA00023125"/>
    </source>
</evidence>
<comment type="similarity">
    <text evidence="1">Belongs to the 'phage' integrase family.</text>
</comment>
<dbReference type="GO" id="GO:0015074">
    <property type="term" value="P:DNA integration"/>
    <property type="evidence" value="ECO:0007669"/>
    <property type="project" value="InterPro"/>
</dbReference>
<dbReference type="PANTHER" id="PTHR30349">
    <property type="entry name" value="PHAGE INTEGRASE-RELATED"/>
    <property type="match status" value="1"/>
</dbReference>
<accession>A0A964RT54</accession>
<keyword evidence="3" id="KW-0233">DNA recombination</keyword>
<dbReference type="PANTHER" id="PTHR30349:SF41">
    <property type="entry name" value="INTEGRASE_RECOMBINASE PROTEIN MJ0367-RELATED"/>
    <property type="match status" value="1"/>
</dbReference>
<feature type="domain" description="Tyr recombinase" evidence="4">
    <location>
        <begin position="114"/>
        <end position="314"/>
    </location>
</feature>
<dbReference type="InterPro" id="IPR050090">
    <property type="entry name" value="Tyrosine_recombinase_XerCD"/>
</dbReference>
<dbReference type="Gene3D" id="1.10.443.10">
    <property type="entry name" value="Intergrase catalytic core"/>
    <property type="match status" value="1"/>
</dbReference>
<organism evidence="5 6">
    <name type="scientific">Clostridium chromiireducens</name>
    <dbReference type="NCBI Taxonomy" id="225345"/>
    <lineage>
        <taxon>Bacteria</taxon>
        <taxon>Bacillati</taxon>
        <taxon>Bacillota</taxon>
        <taxon>Clostridia</taxon>
        <taxon>Eubacteriales</taxon>
        <taxon>Clostridiaceae</taxon>
        <taxon>Clostridium</taxon>
    </lineage>
</organism>
<gene>
    <name evidence="5" type="ORF">GKZ28_27575</name>
</gene>
<evidence type="ECO:0000313" key="6">
    <source>
        <dbReference type="Proteomes" id="UP000656077"/>
    </source>
</evidence>
<keyword evidence="2" id="KW-0238">DNA-binding</keyword>
<dbReference type="Proteomes" id="UP000656077">
    <property type="component" value="Unassembled WGS sequence"/>
</dbReference>
<dbReference type="EMBL" id="WSRQ01000132">
    <property type="protein sequence ID" value="MVX67377.1"/>
    <property type="molecule type" value="Genomic_DNA"/>
</dbReference>
<dbReference type="AlphaFoldDB" id="A0A964RT54"/>
<dbReference type="GO" id="GO:0003677">
    <property type="term" value="F:DNA binding"/>
    <property type="evidence" value="ECO:0007669"/>
    <property type="project" value="UniProtKB-KW"/>
</dbReference>
<evidence type="ECO:0000256" key="3">
    <source>
        <dbReference type="ARBA" id="ARBA00023172"/>
    </source>
</evidence>
<name>A0A964RT54_9CLOT</name>
<dbReference type="SUPFAM" id="SSF56349">
    <property type="entry name" value="DNA breaking-rejoining enzymes"/>
    <property type="match status" value="1"/>
</dbReference>
<evidence type="ECO:0000256" key="1">
    <source>
        <dbReference type="ARBA" id="ARBA00008857"/>
    </source>
</evidence>
<dbReference type="RefSeq" id="WP_160361777.1">
    <property type="nucleotide sequence ID" value="NZ_WSRQ01000132.1"/>
</dbReference>
<dbReference type="InterPro" id="IPR011010">
    <property type="entry name" value="DNA_brk_join_enz"/>
</dbReference>
<dbReference type="PROSITE" id="PS51898">
    <property type="entry name" value="TYR_RECOMBINASE"/>
    <property type="match status" value="1"/>
</dbReference>
<dbReference type="InterPro" id="IPR002104">
    <property type="entry name" value="Integrase_catalytic"/>
</dbReference>
<evidence type="ECO:0000313" key="5">
    <source>
        <dbReference type="EMBL" id="MVX67377.1"/>
    </source>
</evidence>
<dbReference type="GO" id="GO:0006310">
    <property type="term" value="P:DNA recombination"/>
    <property type="evidence" value="ECO:0007669"/>
    <property type="project" value="UniProtKB-KW"/>
</dbReference>